<dbReference type="GO" id="GO:0051896">
    <property type="term" value="P:regulation of phosphatidylinositol 3-kinase/protein kinase B signal transduction"/>
    <property type="evidence" value="ECO:0007669"/>
    <property type="project" value="InterPro"/>
</dbReference>
<protein>
    <submittedName>
        <fullName evidence="3">Uncharacterized protein</fullName>
    </submittedName>
</protein>
<dbReference type="OrthoDB" id="6066489at2759"/>
<gene>
    <name evidence="3" type="ORF">HOLleu_33303</name>
</gene>
<proteinExistence type="predicted"/>
<dbReference type="Gene3D" id="1.20.5.1180">
    <property type="entry name" value="Geminin coiled-coil domain"/>
    <property type="match status" value="1"/>
</dbReference>
<keyword evidence="1" id="KW-0175">Coiled coil</keyword>
<evidence type="ECO:0000313" key="4">
    <source>
        <dbReference type="Proteomes" id="UP001152320"/>
    </source>
</evidence>
<dbReference type="AlphaFoldDB" id="A0A9Q0YTH8"/>
<feature type="coiled-coil region" evidence="1">
    <location>
        <begin position="117"/>
        <end position="144"/>
    </location>
</feature>
<dbReference type="PANTHER" id="PTHR31838">
    <property type="entry name" value="CENTROSOMAL PROTEIN OF 55 KDA"/>
    <property type="match status" value="1"/>
</dbReference>
<name>A0A9Q0YTH8_HOLLE</name>
<evidence type="ECO:0000256" key="2">
    <source>
        <dbReference type="SAM" id="MobiDB-lite"/>
    </source>
</evidence>
<comment type="caution">
    <text evidence="3">The sequence shown here is derived from an EMBL/GenBank/DDBJ whole genome shotgun (WGS) entry which is preliminary data.</text>
</comment>
<reference evidence="3" key="1">
    <citation type="submission" date="2021-10" db="EMBL/GenBank/DDBJ databases">
        <title>Tropical sea cucumber genome reveals ecological adaptation and Cuvierian tubules defense mechanism.</title>
        <authorList>
            <person name="Chen T."/>
        </authorList>
    </citation>
    <scope>NUCLEOTIDE SEQUENCE</scope>
    <source>
        <strain evidence="3">Nanhai2018</strain>
        <tissue evidence="3">Muscle</tissue>
    </source>
</reference>
<dbReference type="InterPro" id="IPR038926">
    <property type="entry name" value="CEP55"/>
</dbReference>
<dbReference type="Gene3D" id="1.20.5.990">
    <property type="entry name" value="Nemo cc2-lz domain - 1d5 darpin complex"/>
    <property type="match status" value="1"/>
</dbReference>
<dbReference type="PANTHER" id="PTHR31838:SF1">
    <property type="entry name" value="CENTROSOMAL PROTEIN OF 55 KDA"/>
    <property type="match status" value="1"/>
</dbReference>
<dbReference type="Proteomes" id="UP001152320">
    <property type="component" value="Chromosome 17"/>
</dbReference>
<feature type="coiled-coil region" evidence="1">
    <location>
        <begin position="169"/>
        <end position="203"/>
    </location>
</feature>
<accession>A0A9Q0YTH8</accession>
<feature type="compositionally biased region" description="Acidic residues" evidence="2">
    <location>
        <begin position="284"/>
        <end position="293"/>
    </location>
</feature>
<evidence type="ECO:0000313" key="3">
    <source>
        <dbReference type="EMBL" id="KAJ8025681.1"/>
    </source>
</evidence>
<organism evidence="3 4">
    <name type="scientific">Holothuria leucospilota</name>
    <name type="common">Black long sea cucumber</name>
    <name type="synonym">Mertensiothuria leucospilota</name>
    <dbReference type="NCBI Taxonomy" id="206669"/>
    <lineage>
        <taxon>Eukaryota</taxon>
        <taxon>Metazoa</taxon>
        <taxon>Echinodermata</taxon>
        <taxon>Eleutherozoa</taxon>
        <taxon>Echinozoa</taxon>
        <taxon>Holothuroidea</taxon>
        <taxon>Aspidochirotacea</taxon>
        <taxon>Aspidochirotida</taxon>
        <taxon>Holothuriidae</taxon>
        <taxon>Holothuria</taxon>
    </lineage>
</organism>
<dbReference type="GO" id="GO:0000281">
    <property type="term" value="P:mitotic cytokinesis"/>
    <property type="evidence" value="ECO:0007669"/>
    <property type="project" value="InterPro"/>
</dbReference>
<feature type="region of interest" description="Disordered" evidence="2">
    <location>
        <begin position="227"/>
        <end position="293"/>
    </location>
</feature>
<keyword evidence="4" id="KW-1185">Reference proteome</keyword>
<dbReference type="EMBL" id="JAIZAY010000017">
    <property type="protein sequence ID" value="KAJ8025681.1"/>
    <property type="molecule type" value="Genomic_DNA"/>
</dbReference>
<sequence>MTSAISSPPRSHCENSSIQLSYHGQDLTVEEYKKLVTRLTENLRAVTVMNDKWQKYNEDREKYVKRLRDDLENYTKKLLPEKEKELSETRARERQFEKTVKDQQTTISNFSKLMDELDQKDDRERALMMRVRELEAEVDSLKKMRDRPGESRENVKLLQQQLEVCIDDFKSEKKEKERYRDEARTLRKKSEEVETLLQEYQEKLYQRPPKPSSWSYPSEFPSFSNSIVADGTSKKGSQSDTAVDQAGASGGVPSKPLVDLFPNLKRSTEKTESGFGSDSVFPETNDEVELIRH</sequence>
<evidence type="ECO:0000256" key="1">
    <source>
        <dbReference type="SAM" id="Coils"/>
    </source>
</evidence>